<evidence type="ECO:0000256" key="2">
    <source>
        <dbReference type="SAM" id="SignalP"/>
    </source>
</evidence>
<feature type="non-terminal residue" evidence="3">
    <location>
        <position position="1"/>
    </location>
</feature>
<gene>
    <name evidence="3" type="ORF">B7463_g2051</name>
</gene>
<name>A0A3E2HM68_SCYLI</name>
<proteinExistence type="predicted"/>
<evidence type="ECO:0008006" key="5">
    <source>
        <dbReference type="Google" id="ProtNLM"/>
    </source>
</evidence>
<dbReference type="OrthoDB" id="5415867at2759"/>
<organism evidence="3 4">
    <name type="scientific">Scytalidium lignicola</name>
    <name type="common">Hyphomycete</name>
    <dbReference type="NCBI Taxonomy" id="5539"/>
    <lineage>
        <taxon>Eukaryota</taxon>
        <taxon>Fungi</taxon>
        <taxon>Dikarya</taxon>
        <taxon>Ascomycota</taxon>
        <taxon>Pezizomycotina</taxon>
        <taxon>Leotiomycetes</taxon>
        <taxon>Leotiomycetes incertae sedis</taxon>
        <taxon>Scytalidium</taxon>
    </lineage>
</organism>
<dbReference type="PANTHER" id="PTHR34883:SF15">
    <property type="entry name" value="EXTRACELLULAR SERINE-RICH PROTEIN"/>
    <property type="match status" value="1"/>
</dbReference>
<dbReference type="AlphaFoldDB" id="A0A3E2HM68"/>
<evidence type="ECO:0000313" key="4">
    <source>
        <dbReference type="Proteomes" id="UP000258309"/>
    </source>
</evidence>
<feature type="compositionally biased region" description="Low complexity" evidence="1">
    <location>
        <begin position="161"/>
        <end position="191"/>
    </location>
</feature>
<feature type="signal peptide" evidence="2">
    <location>
        <begin position="1"/>
        <end position="17"/>
    </location>
</feature>
<dbReference type="STRING" id="5539.A0A3E2HM68"/>
<dbReference type="SUPFAM" id="SSF49503">
    <property type="entry name" value="Cupredoxins"/>
    <property type="match status" value="1"/>
</dbReference>
<dbReference type="InterPro" id="IPR052953">
    <property type="entry name" value="Ser-rich/MCO-related"/>
</dbReference>
<dbReference type="Proteomes" id="UP000258309">
    <property type="component" value="Unassembled WGS sequence"/>
</dbReference>
<feature type="non-terminal residue" evidence="3">
    <location>
        <position position="247"/>
    </location>
</feature>
<dbReference type="Gene3D" id="2.60.40.420">
    <property type="entry name" value="Cupredoxins - blue copper proteins"/>
    <property type="match status" value="1"/>
</dbReference>
<sequence>MQYTTLAVALLAGAVSAQTTHRVDVGPNGQLVFSPDSIVAAVGDIVEYHFNPKNHSVVQGAFNTPCQTGSVTDGFFSGFMPTPSGENSQVFQITVKDTKPIWVYCSQTAPLAHCPRGMVSAINAPATGNTLAAYAAGAAKFNGTVTFPAQVQGGSIVANNSTSSSLPPSSSATAATTSAAGPSGTGSSSSGSGSGSGSSGSGTGSSNATVSSPAPPASSTPGAAANVESMGIKGLVAVALGVAALFV</sequence>
<protein>
    <recommendedName>
        <fullName evidence="5">Phytocyanin domain-containing protein</fullName>
    </recommendedName>
</protein>
<accession>A0A3E2HM68</accession>
<dbReference type="CDD" id="cd00920">
    <property type="entry name" value="Cupredoxin"/>
    <property type="match status" value="1"/>
</dbReference>
<feature type="region of interest" description="Disordered" evidence="1">
    <location>
        <begin position="161"/>
        <end position="224"/>
    </location>
</feature>
<feature type="compositionally biased region" description="Gly residues" evidence="1">
    <location>
        <begin position="192"/>
        <end position="203"/>
    </location>
</feature>
<dbReference type="OMA" id="CKAPTHC"/>
<dbReference type="PANTHER" id="PTHR34883">
    <property type="entry name" value="SERINE-RICH PROTEIN, PUTATIVE-RELATED-RELATED"/>
    <property type="match status" value="1"/>
</dbReference>
<evidence type="ECO:0000313" key="3">
    <source>
        <dbReference type="EMBL" id="RFU34272.1"/>
    </source>
</evidence>
<dbReference type="InterPro" id="IPR008972">
    <property type="entry name" value="Cupredoxin"/>
</dbReference>
<evidence type="ECO:0000256" key="1">
    <source>
        <dbReference type="SAM" id="MobiDB-lite"/>
    </source>
</evidence>
<feature type="chain" id="PRO_5017571441" description="Phytocyanin domain-containing protein" evidence="2">
    <location>
        <begin position="18"/>
        <end position="247"/>
    </location>
</feature>
<keyword evidence="4" id="KW-1185">Reference proteome</keyword>
<comment type="caution">
    <text evidence="3">The sequence shown here is derived from an EMBL/GenBank/DDBJ whole genome shotgun (WGS) entry which is preliminary data.</text>
</comment>
<dbReference type="EMBL" id="NCSJ02000023">
    <property type="protein sequence ID" value="RFU34272.1"/>
    <property type="molecule type" value="Genomic_DNA"/>
</dbReference>
<reference evidence="3 4" key="1">
    <citation type="submission" date="2018-05" db="EMBL/GenBank/DDBJ databases">
        <title>Draft genome sequence of Scytalidium lignicola DSM 105466, a ubiquitous saprotrophic fungus.</title>
        <authorList>
            <person name="Buettner E."/>
            <person name="Gebauer A.M."/>
            <person name="Hofrichter M."/>
            <person name="Liers C."/>
            <person name="Kellner H."/>
        </authorList>
    </citation>
    <scope>NUCLEOTIDE SEQUENCE [LARGE SCALE GENOMIC DNA]</scope>
    <source>
        <strain evidence="3 4">DSM 105466</strain>
    </source>
</reference>
<keyword evidence="2" id="KW-0732">Signal</keyword>